<name>A0A379F4C5_PROVU</name>
<dbReference type="EMBL" id="UGTW01000001">
    <property type="protein sequence ID" value="SUC14431.1"/>
    <property type="molecule type" value="Genomic_DNA"/>
</dbReference>
<evidence type="ECO:0000256" key="1">
    <source>
        <dbReference type="SAM" id="Phobius"/>
    </source>
</evidence>
<sequence>MKWHQKMLVRVFSSNILTFLFQLIAWCSVSLLIAIDKLGEFNLHVYLGALPIVIIQALVMTCLIRWVFKFCMKNIDIKGDI</sequence>
<evidence type="ECO:0000313" key="3">
    <source>
        <dbReference type="Proteomes" id="UP000254331"/>
    </source>
</evidence>
<evidence type="ECO:0000313" key="2">
    <source>
        <dbReference type="EMBL" id="SUC14431.1"/>
    </source>
</evidence>
<reference evidence="2 3" key="1">
    <citation type="submission" date="2018-06" db="EMBL/GenBank/DDBJ databases">
        <authorList>
            <consortium name="Pathogen Informatics"/>
            <person name="Doyle S."/>
        </authorList>
    </citation>
    <scope>NUCLEOTIDE SEQUENCE [LARGE SCALE GENOMIC DNA]</scope>
    <source>
        <strain evidence="2 3">NCTC10376</strain>
    </source>
</reference>
<feature type="transmembrane region" description="Helical" evidence="1">
    <location>
        <begin position="47"/>
        <end position="68"/>
    </location>
</feature>
<accession>A0A379F4C5</accession>
<proteinExistence type="predicted"/>
<gene>
    <name evidence="2" type="ORF">NCTC10376_00235</name>
</gene>
<keyword evidence="1" id="KW-0812">Transmembrane</keyword>
<dbReference type="Proteomes" id="UP000254331">
    <property type="component" value="Unassembled WGS sequence"/>
</dbReference>
<keyword evidence="1" id="KW-1133">Transmembrane helix</keyword>
<keyword evidence="1" id="KW-0472">Membrane</keyword>
<organism evidence="2 3">
    <name type="scientific">Proteus vulgaris</name>
    <dbReference type="NCBI Taxonomy" id="585"/>
    <lineage>
        <taxon>Bacteria</taxon>
        <taxon>Pseudomonadati</taxon>
        <taxon>Pseudomonadota</taxon>
        <taxon>Gammaproteobacteria</taxon>
        <taxon>Enterobacterales</taxon>
        <taxon>Morganellaceae</taxon>
        <taxon>Proteus</taxon>
    </lineage>
</organism>
<protein>
    <submittedName>
        <fullName evidence="2">Uncharacterized protein</fullName>
    </submittedName>
</protein>
<dbReference type="AlphaFoldDB" id="A0A379F4C5"/>
<feature type="transmembrane region" description="Helical" evidence="1">
    <location>
        <begin position="12"/>
        <end position="35"/>
    </location>
</feature>